<feature type="compositionally biased region" description="Basic and acidic residues" evidence="1">
    <location>
        <begin position="171"/>
        <end position="181"/>
    </location>
</feature>
<dbReference type="STRING" id="45610.AOC03_01000"/>
<dbReference type="Proteomes" id="UP000059847">
    <property type="component" value="Chromosome"/>
</dbReference>
<feature type="compositionally biased region" description="Basic and acidic residues" evidence="1">
    <location>
        <begin position="147"/>
        <end position="159"/>
    </location>
</feature>
<name>A0A0M4U583_9GAMM</name>
<gene>
    <name evidence="2" type="ORF">AOC03_01000</name>
</gene>
<protein>
    <recommendedName>
        <fullName evidence="4">PepSY domain-containing protein</fullName>
    </recommendedName>
</protein>
<sequence length="198" mass="21270">MSLPLLKPLLLTVGATSLVFFGGVIALSVQSPEPTNTVSASNIIAQKGDNTSTASELSSFKAVTNPLSQSAQTSSLAALTAEQAIAFAKQDAPDAILQATPELINYNGAVAYEVILDSGATYVDANLGAVLNPVGSNQSNPFGSEYDGYKDKHHDDKHDDKHKRDKHHSKKHDDKHDKESGRLITTSYQLQDEDNYDD</sequence>
<evidence type="ECO:0000313" key="3">
    <source>
        <dbReference type="Proteomes" id="UP000059847"/>
    </source>
</evidence>
<dbReference type="KEGG" id="pur:AOC03_01000"/>
<dbReference type="EMBL" id="CP012678">
    <property type="protein sequence ID" value="ALF58801.1"/>
    <property type="molecule type" value="Genomic_DNA"/>
</dbReference>
<feature type="region of interest" description="Disordered" evidence="1">
    <location>
        <begin position="133"/>
        <end position="198"/>
    </location>
</feature>
<reference evidence="2 3" key="1">
    <citation type="submission" date="2015-09" db="EMBL/GenBank/DDBJ databases">
        <title>Complete genome of Psychrobacter urativorans R10.10B.</title>
        <authorList>
            <person name="See-Too W.S."/>
            <person name="Chan K.G."/>
        </authorList>
    </citation>
    <scope>NUCLEOTIDE SEQUENCE [LARGE SCALE GENOMIC DNA]</scope>
    <source>
        <strain evidence="2 3">R10.10B</strain>
    </source>
</reference>
<evidence type="ECO:0000256" key="1">
    <source>
        <dbReference type="SAM" id="MobiDB-lite"/>
    </source>
</evidence>
<dbReference type="OrthoDB" id="6658843at2"/>
<evidence type="ECO:0000313" key="2">
    <source>
        <dbReference type="EMBL" id="ALF58801.1"/>
    </source>
</evidence>
<dbReference type="RefSeq" id="WP_062533197.1">
    <property type="nucleotide sequence ID" value="NZ_CP012678.1"/>
</dbReference>
<evidence type="ECO:0008006" key="4">
    <source>
        <dbReference type="Google" id="ProtNLM"/>
    </source>
</evidence>
<feature type="compositionally biased region" description="Basic residues" evidence="1">
    <location>
        <begin position="160"/>
        <end position="170"/>
    </location>
</feature>
<proteinExistence type="predicted"/>
<organism evidence="2 3">
    <name type="scientific">Psychrobacter urativorans</name>
    <dbReference type="NCBI Taxonomy" id="45610"/>
    <lineage>
        <taxon>Bacteria</taxon>
        <taxon>Pseudomonadati</taxon>
        <taxon>Pseudomonadota</taxon>
        <taxon>Gammaproteobacteria</taxon>
        <taxon>Moraxellales</taxon>
        <taxon>Moraxellaceae</taxon>
        <taxon>Psychrobacter</taxon>
    </lineage>
</organism>
<dbReference type="AlphaFoldDB" id="A0A0M4U583"/>
<keyword evidence="3" id="KW-1185">Reference proteome</keyword>
<accession>A0A0M4U583</accession>